<evidence type="ECO:0000256" key="6">
    <source>
        <dbReference type="ARBA" id="ARBA00022840"/>
    </source>
</evidence>
<dbReference type="UniPathway" id="UPA00057">
    <property type="reaction ID" value="UER00099"/>
</dbReference>
<dbReference type="InterPro" id="IPR035102">
    <property type="entry name" value="Phosphomevalonate_kinase"/>
</dbReference>
<feature type="domain" description="GHMP kinase C-terminal" evidence="8">
    <location>
        <begin position="241"/>
        <end position="321"/>
    </location>
</feature>
<dbReference type="Gene3D" id="3.30.70.890">
    <property type="entry name" value="GHMP kinase, C-terminal domain"/>
    <property type="match status" value="1"/>
</dbReference>
<protein>
    <recommendedName>
        <fullName evidence="2">phosphomevalonate kinase</fullName>
        <ecNumber evidence="2">2.7.4.2</ecNumber>
    </recommendedName>
</protein>
<dbReference type="GO" id="GO:0005524">
    <property type="term" value="F:ATP binding"/>
    <property type="evidence" value="ECO:0007669"/>
    <property type="project" value="UniProtKB-KW"/>
</dbReference>
<evidence type="ECO:0000256" key="5">
    <source>
        <dbReference type="ARBA" id="ARBA00022777"/>
    </source>
</evidence>
<dbReference type="RefSeq" id="WP_115269196.1">
    <property type="nucleotide sequence ID" value="NZ_JBNPNB010000128.1"/>
</dbReference>
<dbReference type="InterPro" id="IPR005917">
    <property type="entry name" value="Pmev_kinase_bact"/>
</dbReference>
<dbReference type="Proteomes" id="UP000254924">
    <property type="component" value="Unassembled WGS sequence"/>
</dbReference>
<dbReference type="EC" id="2.7.4.2" evidence="2"/>
<dbReference type="Pfam" id="PF00288">
    <property type="entry name" value="GHMP_kinases_N"/>
    <property type="match status" value="1"/>
</dbReference>
<organism evidence="9 10">
    <name type="scientific">Streptococcus hyointestinalis</name>
    <dbReference type="NCBI Taxonomy" id="1337"/>
    <lineage>
        <taxon>Bacteria</taxon>
        <taxon>Bacillati</taxon>
        <taxon>Bacillota</taxon>
        <taxon>Bacilli</taxon>
        <taxon>Lactobacillales</taxon>
        <taxon>Streptococcaceae</taxon>
        <taxon>Streptococcus</taxon>
    </lineage>
</organism>
<sequence>MIEVKTGGKLYVAGEYAILAPKQTALLAFIPIYMRASIQPTSIYQLSSDMFDYSCDMASLDANYALIQESVAVMEEYVLACGQKLQPFSLAITGKLERDGLKLGIGSSGSVVVLTLKAMAALYQLDVSADLLFKLAAYVLLKRGDNGSMGDIACISYESLIAYTAFDREEVRRQIDSHSLQEVLASDWGYSIRPVHSVLDIDFLVGWTRQPSISKDMIRRVKGSIDEAFLTETNQQVLRLITALETGDKLTIKDSLERISALLDQLSPAIYNDSLRRLKTASSGLDCVAKSSGSGGGDCGIALSFDEKSSHALIERWRKEGITLLLQERL</sequence>
<evidence type="ECO:0000256" key="2">
    <source>
        <dbReference type="ARBA" id="ARBA00012958"/>
    </source>
</evidence>
<dbReference type="AlphaFoldDB" id="A0A380K7K9"/>
<feature type="domain" description="GHMP kinase N-terminal" evidence="7">
    <location>
        <begin position="79"/>
        <end position="157"/>
    </location>
</feature>
<dbReference type="SUPFAM" id="SSF55060">
    <property type="entry name" value="GHMP Kinase, C-terminal domain"/>
    <property type="match status" value="1"/>
</dbReference>
<dbReference type="InterPro" id="IPR006204">
    <property type="entry name" value="GHMP_kinase_N_dom"/>
</dbReference>
<dbReference type="GeneID" id="78356631"/>
<name>A0A380K7K9_9STRE</name>
<reference evidence="9 10" key="1">
    <citation type="submission" date="2018-06" db="EMBL/GenBank/DDBJ databases">
        <authorList>
            <consortium name="Pathogen Informatics"/>
            <person name="Doyle S."/>
        </authorList>
    </citation>
    <scope>NUCLEOTIDE SEQUENCE [LARGE SCALE GENOMIC DNA]</scope>
    <source>
        <strain evidence="9 10">NCTC12224</strain>
    </source>
</reference>
<dbReference type="OrthoDB" id="1522677at2"/>
<keyword evidence="10" id="KW-1185">Reference proteome</keyword>
<dbReference type="NCBIfam" id="TIGR01220">
    <property type="entry name" value="Pmev_kin_Gr_pos"/>
    <property type="match status" value="1"/>
</dbReference>
<dbReference type="GO" id="GO:0004631">
    <property type="term" value="F:phosphomevalonate kinase activity"/>
    <property type="evidence" value="ECO:0007669"/>
    <property type="project" value="UniProtKB-EC"/>
</dbReference>
<dbReference type="EMBL" id="UHFN01000007">
    <property type="protein sequence ID" value="SUN61052.1"/>
    <property type="molecule type" value="Genomic_DNA"/>
</dbReference>
<dbReference type="Pfam" id="PF08544">
    <property type="entry name" value="GHMP_kinases_C"/>
    <property type="match status" value="1"/>
</dbReference>
<dbReference type="InterPro" id="IPR014721">
    <property type="entry name" value="Ribsml_uS5_D2-typ_fold_subgr"/>
</dbReference>
<evidence type="ECO:0000256" key="4">
    <source>
        <dbReference type="ARBA" id="ARBA00022741"/>
    </source>
</evidence>
<dbReference type="InterPro" id="IPR036554">
    <property type="entry name" value="GHMP_kinase_C_sf"/>
</dbReference>
<evidence type="ECO:0000256" key="3">
    <source>
        <dbReference type="ARBA" id="ARBA00022679"/>
    </source>
</evidence>
<keyword evidence="6" id="KW-0067">ATP-binding</keyword>
<comment type="pathway">
    <text evidence="1">Isoprenoid biosynthesis; isopentenyl diphosphate biosynthesis via mevalonate pathway; isopentenyl diphosphate from (R)-mevalonate: step 2/3.</text>
</comment>
<proteinExistence type="predicted"/>
<gene>
    <name evidence="9" type="ORF">NCTC12224_01306</name>
</gene>
<keyword evidence="4" id="KW-0547">Nucleotide-binding</keyword>
<evidence type="ECO:0000256" key="1">
    <source>
        <dbReference type="ARBA" id="ARBA00005017"/>
    </source>
</evidence>
<dbReference type="PANTHER" id="PTHR31814">
    <property type="match status" value="1"/>
</dbReference>
<keyword evidence="5 9" id="KW-0418">Kinase</keyword>
<dbReference type="SUPFAM" id="SSF54211">
    <property type="entry name" value="Ribosomal protein S5 domain 2-like"/>
    <property type="match status" value="1"/>
</dbReference>
<evidence type="ECO:0000259" key="8">
    <source>
        <dbReference type="Pfam" id="PF08544"/>
    </source>
</evidence>
<evidence type="ECO:0000313" key="9">
    <source>
        <dbReference type="EMBL" id="SUN61052.1"/>
    </source>
</evidence>
<dbReference type="Gene3D" id="3.30.230.10">
    <property type="match status" value="1"/>
</dbReference>
<dbReference type="PANTHER" id="PTHR31814:SF2">
    <property type="entry name" value="PHOSPHOMEVALONATE KINASE"/>
    <property type="match status" value="1"/>
</dbReference>
<dbReference type="InterPro" id="IPR020568">
    <property type="entry name" value="Ribosomal_Su5_D2-typ_SF"/>
</dbReference>
<keyword evidence="3 9" id="KW-0808">Transferase</keyword>
<dbReference type="GO" id="GO:0019287">
    <property type="term" value="P:isopentenyl diphosphate biosynthetic process, mevalonate pathway"/>
    <property type="evidence" value="ECO:0007669"/>
    <property type="project" value="UniProtKB-UniPathway"/>
</dbReference>
<dbReference type="InterPro" id="IPR013750">
    <property type="entry name" value="GHMP_kinase_C_dom"/>
</dbReference>
<evidence type="ECO:0000259" key="7">
    <source>
        <dbReference type="Pfam" id="PF00288"/>
    </source>
</evidence>
<evidence type="ECO:0000313" key="10">
    <source>
        <dbReference type="Proteomes" id="UP000254924"/>
    </source>
</evidence>
<accession>A0A380K7K9</accession>